<dbReference type="Gene3D" id="1.10.10.1400">
    <property type="entry name" value="Terminase, small subunit, N-terminal DNA-binding domain, HTH motif"/>
    <property type="match status" value="1"/>
</dbReference>
<protein>
    <recommendedName>
        <fullName evidence="5">Terminase small subunit</fullName>
    </recommendedName>
</protein>
<keyword evidence="1" id="KW-1188">Viral release from host cell</keyword>
<accession>A0A0R2AUR7</accession>
<reference evidence="3 4" key="1">
    <citation type="journal article" date="2015" name="Genome Announc.">
        <title>Expanding the biotechnology potential of lactobacilli through comparative genomics of 213 strains and associated genera.</title>
        <authorList>
            <person name="Sun Z."/>
            <person name="Harris H.M."/>
            <person name="McCann A."/>
            <person name="Guo C."/>
            <person name="Argimon S."/>
            <person name="Zhang W."/>
            <person name="Yang X."/>
            <person name="Jeffery I.B."/>
            <person name="Cooney J.C."/>
            <person name="Kagawa T.F."/>
            <person name="Liu W."/>
            <person name="Song Y."/>
            <person name="Salvetti E."/>
            <person name="Wrobel A."/>
            <person name="Rasinkangas P."/>
            <person name="Parkhill J."/>
            <person name="Rea M.C."/>
            <person name="O'Sullivan O."/>
            <person name="Ritari J."/>
            <person name="Douillard F.P."/>
            <person name="Paul Ross R."/>
            <person name="Yang R."/>
            <person name="Briner A.E."/>
            <person name="Felis G.E."/>
            <person name="de Vos W.M."/>
            <person name="Barrangou R."/>
            <person name="Klaenhammer T.R."/>
            <person name="Caufield P.W."/>
            <person name="Cui Y."/>
            <person name="Zhang H."/>
            <person name="O'Toole P.W."/>
        </authorList>
    </citation>
    <scope>NUCLEOTIDE SEQUENCE [LARGE SCALE GENOMIC DNA]</scope>
    <source>
        <strain evidence="3 4">DSM 23829</strain>
    </source>
</reference>
<organism evidence="3 4">
    <name type="scientific">Apilactobacillus ozensis DSM 23829 = JCM 17196</name>
    <dbReference type="NCBI Taxonomy" id="1423781"/>
    <lineage>
        <taxon>Bacteria</taxon>
        <taxon>Bacillati</taxon>
        <taxon>Bacillota</taxon>
        <taxon>Bacilli</taxon>
        <taxon>Lactobacillales</taxon>
        <taxon>Lactobacillaceae</taxon>
        <taxon>Apilactobacillus</taxon>
    </lineage>
</organism>
<gene>
    <name evidence="3" type="ORF">FD06_GL000295</name>
</gene>
<dbReference type="InterPro" id="IPR005335">
    <property type="entry name" value="Terminase_ssu"/>
</dbReference>
<dbReference type="AlphaFoldDB" id="A0A0R2AUR7"/>
<dbReference type="PANTHER" id="PTHR41328:SF2">
    <property type="entry name" value="TERMINASE SMALL SUBUNIT"/>
    <property type="match status" value="1"/>
</dbReference>
<evidence type="ECO:0000313" key="4">
    <source>
        <dbReference type="Proteomes" id="UP000052012"/>
    </source>
</evidence>
<dbReference type="PANTHER" id="PTHR41328">
    <property type="entry name" value="TERMINASE SMALL SUBUNIT-RELATED"/>
    <property type="match status" value="1"/>
</dbReference>
<dbReference type="InterPro" id="IPR052404">
    <property type="entry name" value="SPP1-like_terminase"/>
</dbReference>
<sequence length="152" mass="17019">MLVIVSKATQLRYEKFVDAYIKTHNGTKAAVLAGYSTKTARVQASQLLQRKDIQTAIQEHSKRIRDADIASETEVMQYYTRVMNNEEYDEVATAGGTFLTMPSLKDRNKAAEMLGKFHGAFTDKQEINANISQGVEIIDNIPPVKEDDHANP</sequence>
<dbReference type="EMBL" id="AYYQ01000006">
    <property type="protein sequence ID" value="KRM69236.1"/>
    <property type="molecule type" value="Genomic_DNA"/>
</dbReference>
<dbReference type="Gene3D" id="6.10.140.2160">
    <property type="match status" value="1"/>
</dbReference>
<evidence type="ECO:0000256" key="2">
    <source>
        <dbReference type="ARBA" id="ARBA00023219"/>
    </source>
</evidence>
<name>A0A0R2AUR7_9LACO</name>
<dbReference type="GO" id="GO:0051276">
    <property type="term" value="P:chromosome organization"/>
    <property type="evidence" value="ECO:0007669"/>
    <property type="project" value="InterPro"/>
</dbReference>
<dbReference type="Pfam" id="PF03592">
    <property type="entry name" value="Terminase_2"/>
    <property type="match status" value="1"/>
</dbReference>
<dbReference type="RefSeq" id="WP_054657801.1">
    <property type="nucleotide sequence ID" value="NZ_AYYQ01000006.1"/>
</dbReference>
<dbReference type="STRING" id="1423781.FD06_GL000295"/>
<evidence type="ECO:0008006" key="5">
    <source>
        <dbReference type="Google" id="ProtNLM"/>
    </source>
</evidence>
<dbReference type="PATRIC" id="fig|1423781.4.peg.298"/>
<evidence type="ECO:0000313" key="3">
    <source>
        <dbReference type="EMBL" id="KRM69236.1"/>
    </source>
</evidence>
<evidence type="ECO:0000256" key="1">
    <source>
        <dbReference type="ARBA" id="ARBA00022612"/>
    </source>
</evidence>
<keyword evidence="4" id="KW-1185">Reference proteome</keyword>
<dbReference type="InterPro" id="IPR038713">
    <property type="entry name" value="Terminase_Gp1_N_sf"/>
</dbReference>
<dbReference type="OrthoDB" id="7358785at2"/>
<keyword evidence="2" id="KW-0231">Viral genome packaging</keyword>
<comment type="caution">
    <text evidence="3">The sequence shown here is derived from an EMBL/GenBank/DDBJ whole genome shotgun (WGS) entry which is preliminary data.</text>
</comment>
<proteinExistence type="predicted"/>
<dbReference type="Proteomes" id="UP000052012">
    <property type="component" value="Unassembled WGS sequence"/>
</dbReference>